<dbReference type="Proteomes" id="UP000004459">
    <property type="component" value="Unassembled WGS sequence"/>
</dbReference>
<comment type="caution">
    <text evidence="1">The sequence shown here is derived from an EMBL/GenBank/DDBJ whole genome shotgun (WGS) entry which is preliminary data.</text>
</comment>
<accession>G9YNN7</accession>
<dbReference type="HOGENOM" id="CLU_3310155_0_0_9"/>
<evidence type="ECO:0000313" key="2">
    <source>
        <dbReference type="Proteomes" id="UP000004459"/>
    </source>
</evidence>
<sequence length="39" mass="4450">MPGAQNIGPVKFHRGLCVFILKMKCLIFHRKGESMYEAV</sequence>
<proteinExistence type="predicted"/>
<protein>
    <submittedName>
        <fullName evidence="1">Uncharacterized protein</fullName>
    </submittedName>
</protein>
<dbReference type="AlphaFoldDB" id="G9YNN7"/>
<reference evidence="1 2" key="1">
    <citation type="submission" date="2011-08" db="EMBL/GenBank/DDBJ databases">
        <authorList>
            <person name="Weinstock G."/>
            <person name="Sodergren E."/>
            <person name="Clifton S."/>
            <person name="Fulton L."/>
            <person name="Fulton B."/>
            <person name="Courtney L."/>
            <person name="Fronick C."/>
            <person name="Harrison M."/>
            <person name="Strong C."/>
            <person name="Farmer C."/>
            <person name="Delahaunty K."/>
            <person name="Markovic C."/>
            <person name="Hall O."/>
            <person name="Minx P."/>
            <person name="Tomlinson C."/>
            <person name="Mitreva M."/>
            <person name="Hou S."/>
            <person name="Chen J."/>
            <person name="Wollam A."/>
            <person name="Pepin K.H."/>
            <person name="Johnson M."/>
            <person name="Bhonagiri V."/>
            <person name="Zhang X."/>
            <person name="Suruliraj S."/>
            <person name="Warren W."/>
            <person name="Chinwalla A."/>
            <person name="Mardis E.R."/>
            <person name="Wilson R.K."/>
        </authorList>
    </citation>
    <scope>NUCLEOTIDE SEQUENCE [LARGE SCALE GENOMIC DNA]</scope>
    <source>
        <strain evidence="1 2">ATCC 29863</strain>
    </source>
</reference>
<name>G9YNN7_FLAPL</name>
<gene>
    <name evidence="1" type="ORF">HMPREF0372_01109</name>
</gene>
<organism evidence="1 2">
    <name type="scientific">Flavonifractor plautii ATCC 29863</name>
    <dbReference type="NCBI Taxonomy" id="411475"/>
    <lineage>
        <taxon>Bacteria</taxon>
        <taxon>Bacillati</taxon>
        <taxon>Bacillota</taxon>
        <taxon>Clostridia</taxon>
        <taxon>Eubacteriales</taxon>
        <taxon>Oscillospiraceae</taxon>
        <taxon>Flavonifractor</taxon>
    </lineage>
</organism>
<dbReference type="EMBL" id="AGCK01000072">
    <property type="protein sequence ID" value="EHM53315.1"/>
    <property type="molecule type" value="Genomic_DNA"/>
</dbReference>
<evidence type="ECO:0000313" key="1">
    <source>
        <dbReference type="EMBL" id="EHM53315.1"/>
    </source>
</evidence>